<accession>A0A449B5A8</accession>
<dbReference type="AlphaFoldDB" id="A0A449B5A8"/>
<gene>
    <name evidence="1" type="ORF">NCTC10168_00690</name>
</gene>
<proteinExistence type="predicted"/>
<dbReference type="GO" id="GO:0016301">
    <property type="term" value="F:kinase activity"/>
    <property type="evidence" value="ECO:0007669"/>
    <property type="project" value="InterPro"/>
</dbReference>
<dbReference type="RefSeq" id="WP_129647123.1">
    <property type="nucleotide sequence ID" value="NZ_LR215037.1"/>
</dbReference>
<evidence type="ECO:0000313" key="1">
    <source>
        <dbReference type="EMBL" id="VEU75756.1"/>
    </source>
</evidence>
<organism evidence="1 2">
    <name type="scientific">Mycoplasmopsis maculosa</name>
    <dbReference type="NCBI Taxonomy" id="114885"/>
    <lineage>
        <taxon>Bacteria</taxon>
        <taxon>Bacillati</taxon>
        <taxon>Mycoplasmatota</taxon>
        <taxon>Mycoplasmoidales</taxon>
        <taxon>Metamycoplasmataceae</taxon>
        <taxon>Mycoplasmopsis</taxon>
    </lineage>
</organism>
<dbReference type="InterPro" id="IPR006440">
    <property type="entry name" value="Doc"/>
</dbReference>
<reference evidence="1 2" key="1">
    <citation type="submission" date="2019-01" db="EMBL/GenBank/DDBJ databases">
        <authorList>
            <consortium name="Pathogen Informatics"/>
        </authorList>
    </citation>
    <scope>NUCLEOTIDE SEQUENCE [LARGE SCALE GENOMIC DNA]</scope>
    <source>
        <strain evidence="1 2">NCTC10168</strain>
    </source>
</reference>
<name>A0A449B5A8_9BACT</name>
<dbReference type="NCBIfam" id="TIGR01550">
    <property type="entry name" value="DOC_P1"/>
    <property type="match status" value="1"/>
</dbReference>
<sequence length="247" mass="29796">MVLELVLSDKEYNDFENFFKKYKNSLFHIKGNKVYFNSRFSNTLEKIDINIKVLNFNNPDEIEKIIENTLNKTFEISKNNKTNKDDFEYRDNNDTFLSSMVNICIYEEIKDIIDFISKLFICILQSHKLKNGNKRFSFMFLNMLLRYLGFYLKWTEKTQFVSSKLFDTNYSNNEYLIYSFVTKLQNRNFTKNDINNLIDTKSENGKFLEKCLNDIIINYSDKSINERHLIVKQEIYNWLKDNIIIRY</sequence>
<protein>
    <submittedName>
        <fullName evidence="1">Death-on-curing family protein</fullName>
    </submittedName>
</protein>
<keyword evidence="2" id="KW-1185">Reference proteome</keyword>
<dbReference type="Proteomes" id="UP000290243">
    <property type="component" value="Chromosome"/>
</dbReference>
<dbReference type="OrthoDB" id="399121at2"/>
<dbReference type="EMBL" id="LR215037">
    <property type="protein sequence ID" value="VEU75756.1"/>
    <property type="molecule type" value="Genomic_DNA"/>
</dbReference>
<dbReference type="KEGG" id="mmau:NCTC10168_00690"/>
<evidence type="ECO:0000313" key="2">
    <source>
        <dbReference type="Proteomes" id="UP000290243"/>
    </source>
</evidence>